<comment type="caution">
    <text evidence="3">The sequence shown here is derived from an EMBL/GenBank/DDBJ whole genome shotgun (WGS) entry which is preliminary data.</text>
</comment>
<dbReference type="OrthoDB" id="283220at2"/>
<evidence type="ECO:0000313" key="4">
    <source>
        <dbReference type="Proteomes" id="UP000238322"/>
    </source>
</evidence>
<dbReference type="RefSeq" id="WP_105331419.1">
    <property type="nucleotide sequence ID" value="NZ_PUHY01000012.1"/>
</dbReference>
<evidence type="ECO:0000256" key="2">
    <source>
        <dbReference type="SAM" id="SignalP"/>
    </source>
</evidence>
<protein>
    <recommendedName>
        <fullName evidence="5">Carboxypeptidase regulatory-like domain-containing protein</fullName>
    </recommendedName>
</protein>
<name>A0A2S8FJR9_9BACT</name>
<reference evidence="3 4" key="1">
    <citation type="submission" date="2018-02" db="EMBL/GenBank/DDBJ databases">
        <title>Comparative genomes isolates from brazilian mangrove.</title>
        <authorList>
            <person name="Araujo J.E."/>
            <person name="Taketani R.G."/>
            <person name="Silva M.C.P."/>
            <person name="Loureco M.V."/>
            <person name="Andreote F.D."/>
        </authorList>
    </citation>
    <scope>NUCLEOTIDE SEQUENCE [LARGE SCALE GENOMIC DNA]</scope>
    <source>
        <strain evidence="3 4">Hex-1 MGV</strain>
    </source>
</reference>
<evidence type="ECO:0008006" key="5">
    <source>
        <dbReference type="Google" id="ProtNLM"/>
    </source>
</evidence>
<dbReference type="EMBL" id="PUHY01000012">
    <property type="protein sequence ID" value="PQO32407.1"/>
    <property type="molecule type" value="Genomic_DNA"/>
</dbReference>
<feature type="chain" id="PRO_5015646055" description="Carboxypeptidase regulatory-like domain-containing protein" evidence="2">
    <location>
        <begin position="23"/>
        <end position="158"/>
    </location>
</feature>
<dbReference type="AlphaFoldDB" id="A0A2S8FJR9"/>
<sequence length="158" mass="16577">MKHAFTCLLAIALLGATGCSWQTGPELHEVTGTITKDGVPFTGAWLEFYPKGDGAPSYGESDEEGNFKLRYSTGRPGAIEGEHLVTVIGGKLKKGAVPVQKEERGLETLTEGEAPPAKPVANPESKGRRRGGGGEPESIAGIPALVSADNENHVVIEL</sequence>
<dbReference type="PROSITE" id="PS51257">
    <property type="entry name" value="PROKAR_LIPOPROTEIN"/>
    <property type="match status" value="1"/>
</dbReference>
<evidence type="ECO:0000256" key="1">
    <source>
        <dbReference type="SAM" id="MobiDB-lite"/>
    </source>
</evidence>
<accession>A0A2S8FJR9</accession>
<keyword evidence="2" id="KW-0732">Signal</keyword>
<organism evidence="3 4">
    <name type="scientific">Blastopirellula marina</name>
    <dbReference type="NCBI Taxonomy" id="124"/>
    <lineage>
        <taxon>Bacteria</taxon>
        <taxon>Pseudomonadati</taxon>
        <taxon>Planctomycetota</taxon>
        <taxon>Planctomycetia</taxon>
        <taxon>Pirellulales</taxon>
        <taxon>Pirellulaceae</taxon>
        <taxon>Blastopirellula</taxon>
    </lineage>
</organism>
<feature type="signal peptide" evidence="2">
    <location>
        <begin position="1"/>
        <end position="22"/>
    </location>
</feature>
<proteinExistence type="predicted"/>
<gene>
    <name evidence="3" type="ORF">C5Y83_19485</name>
</gene>
<feature type="region of interest" description="Disordered" evidence="1">
    <location>
        <begin position="99"/>
        <end position="151"/>
    </location>
</feature>
<dbReference type="Proteomes" id="UP000238322">
    <property type="component" value="Unassembled WGS sequence"/>
</dbReference>
<evidence type="ECO:0000313" key="3">
    <source>
        <dbReference type="EMBL" id="PQO32407.1"/>
    </source>
</evidence>